<evidence type="ECO:0000259" key="10">
    <source>
        <dbReference type="PROSITE" id="PS51175"/>
    </source>
</evidence>
<feature type="active site" description="Proton donor" evidence="7">
    <location>
        <position position="234"/>
    </location>
</feature>
<gene>
    <name evidence="11" type="ORF">SAMN05661053_1655</name>
</gene>
<evidence type="ECO:0000256" key="4">
    <source>
        <dbReference type="ARBA" id="ARBA00022801"/>
    </source>
</evidence>
<dbReference type="Pfam" id="PF04616">
    <property type="entry name" value="Glyco_hydro_43"/>
    <property type="match status" value="1"/>
</dbReference>
<comment type="similarity">
    <text evidence="1">Belongs to the glycosyl hydrolase 43 family.</text>
</comment>
<keyword evidence="2" id="KW-0624">Polysaccharide degradation</keyword>
<evidence type="ECO:0000256" key="2">
    <source>
        <dbReference type="ARBA" id="ARBA00022651"/>
    </source>
</evidence>
<evidence type="ECO:0000256" key="3">
    <source>
        <dbReference type="ARBA" id="ARBA00022729"/>
    </source>
</evidence>
<dbReference type="EMBL" id="UHJL01000002">
    <property type="protein sequence ID" value="SUQ24260.1"/>
    <property type="molecule type" value="Genomic_DNA"/>
</dbReference>
<evidence type="ECO:0000313" key="11">
    <source>
        <dbReference type="EMBL" id="SUQ24260.1"/>
    </source>
</evidence>
<evidence type="ECO:0000313" key="12">
    <source>
        <dbReference type="Proteomes" id="UP000255423"/>
    </source>
</evidence>
<dbReference type="AlphaFoldDB" id="A0A380S612"/>
<keyword evidence="5" id="KW-0119">Carbohydrate metabolism</keyword>
<evidence type="ECO:0000256" key="5">
    <source>
        <dbReference type="ARBA" id="ARBA00023277"/>
    </source>
</evidence>
<dbReference type="CDD" id="cd04084">
    <property type="entry name" value="CBM6_xylanase-like"/>
    <property type="match status" value="1"/>
</dbReference>
<dbReference type="Pfam" id="PF03422">
    <property type="entry name" value="CBM_6"/>
    <property type="match status" value="2"/>
</dbReference>
<feature type="active site" description="Proton acceptor" evidence="7">
    <location>
        <position position="47"/>
    </location>
</feature>
<dbReference type="SUPFAM" id="SSF49785">
    <property type="entry name" value="Galactose-binding domain-like"/>
    <property type="match status" value="2"/>
</dbReference>
<feature type="compositionally biased region" description="Polar residues" evidence="9">
    <location>
        <begin position="315"/>
        <end position="333"/>
    </location>
</feature>
<dbReference type="PANTHER" id="PTHR43772:SF2">
    <property type="entry name" value="PUTATIVE (AFU_ORTHOLOGUE AFUA_2G04480)-RELATED"/>
    <property type="match status" value="1"/>
</dbReference>
<proteinExistence type="inferred from homology"/>
<feature type="region of interest" description="Disordered" evidence="9">
    <location>
        <begin position="315"/>
        <end position="334"/>
    </location>
</feature>
<dbReference type="GO" id="GO:0045493">
    <property type="term" value="P:xylan catabolic process"/>
    <property type="evidence" value="ECO:0007669"/>
    <property type="project" value="UniProtKB-KW"/>
</dbReference>
<sequence length="757" mass="82699">MDGLAVYGWSEGVCMNMKRLAALGLIAGFGVSALADNPISSYHYLADPSCASDGDTFYILTDVDDYNNQTNWNYDIVGLYAFTSEDMKNWTDHGMIFRSRREFGNYPNNTWASGIAVKNGKVYIVYPDGASGVGMITAPAIDGPYTDPVKETHGVNRIAGGGSLIGGCDGIAHCFDPGILIDDDGKGYVIFGGGESGQRPYGNNFDIISFTESNGKITFDKNSLKKVSLPNSFEAPYLHKKGSTYYLSFNNRSQVIDYGMSNNIWGPYTFVGTVIPGIGSVPDAHGEGGNNHQGFAPFKDKWYAVYHDRRLVTSDNHPAATTQQGVRSENPNYENHRSVSIDELTWNGDKMNKLTFTREGPKQIKNFDPYKTYKATTSSKQMNIRSRTDWTQGKPVVHVLLPLTSRSESWIRVSGVDFGKGAENLRIKAANVGEGNKIEIHTGSASGTLAGICELAKTANNKTFVDNDCAMKGLTGVIDQVFFVFKNNGKDSTMGVLEWEFQGTKREPEPQQPFGGKAWTIPGKIEMENFDEPGYGAGNDSYADNDSDDHGAESNGGKSYREGTGVDIYKKATGYVVGYNQTDEWLEYTVDVAAEGDYTMFAAVASANATSGFKLSIDGDDITESIAVPKNDGEENYDDYNTVKANVKLPAGKHILRFTVTGDWMDIDYIQFAKGKDAKDPDEGSEVAIRQKIRMNAIAAATYDVFDLTGKKVSSFTAHSMDEAKNMLRGGAQANVQGVCIIRNRGTGMMAKVRTTR</sequence>
<evidence type="ECO:0000256" key="7">
    <source>
        <dbReference type="PIRSR" id="PIRSR606710-1"/>
    </source>
</evidence>
<dbReference type="InterPro" id="IPR052176">
    <property type="entry name" value="Glycosyl_Hydrlase_43_Enz"/>
</dbReference>
<dbReference type="PROSITE" id="PS51175">
    <property type="entry name" value="CBM6"/>
    <property type="match status" value="1"/>
</dbReference>
<dbReference type="InterPro" id="IPR006584">
    <property type="entry name" value="Cellulose-bd_IV"/>
</dbReference>
<name>A0A380S612_FIBSU</name>
<dbReference type="Proteomes" id="UP000255423">
    <property type="component" value="Unassembled WGS sequence"/>
</dbReference>
<keyword evidence="2" id="KW-0858">Xylan degradation</keyword>
<evidence type="ECO:0000256" key="8">
    <source>
        <dbReference type="PIRSR" id="PIRSR606710-2"/>
    </source>
</evidence>
<keyword evidence="3" id="KW-0732">Signal</keyword>
<accession>A0A380S612</accession>
<dbReference type="GO" id="GO:0004553">
    <property type="term" value="F:hydrolase activity, hydrolyzing O-glycosyl compounds"/>
    <property type="evidence" value="ECO:0007669"/>
    <property type="project" value="InterPro"/>
</dbReference>
<dbReference type="SUPFAM" id="SSF75005">
    <property type="entry name" value="Arabinanase/levansucrase/invertase"/>
    <property type="match status" value="1"/>
</dbReference>
<dbReference type="InterPro" id="IPR006710">
    <property type="entry name" value="Glyco_hydro_43"/>
</dbReference>
<feature type="domain" description="CBM6" evidence="10">
    <location>
        <begin position="543"/>
        <end position="673"/>
    </location>
</feature>
<keyword evidence="4" id="KW-0378">Hydrolase</keyword>
<feature type="site" description="Important for catalytic activity, responsible for pKa modulation of the active site Glu and correct orientation of both the proton donor and substrate" evidence="8">
    <location>
        <position position="176"/>
    </location>
</feature>
<dbReference type="InterPro" id="IPR008979">
    <property type="entry name" value="Galactose-bd-like_sf"/>
</dbReference>
<organism evidence="11 12">
    <name type="scientific">Fibrobacter succinogenes</name>
    <name type="common">Bacteroides succinogenes</name>
    <dbReference type="NCBI Taxonomy" id="833"/>
    <lineage>
        <taxon>Bacteria</taxon>
        <taxon>Pseudomonadati</taxon>
        <taxon>Fibrobacterota</taxon>
        <taxon>Fibrobacteria</taxon>
        <taxon>Fibrobacterales</taxon>
        <taxon>Fibrobacteraceae</taxon>
        <taxon>Fibrobacter</taxon>
    </lineage>
</organism>
<dbReference type="GO" id="GO:0030246">
    <property type="term" value="F:carbohydrate binding"/>
    <property type="evidence" value="ECO:0007669"/>
    <property type="project" value="InterPro"/>
</dbReference>
<evidence type="ECO:0000256" key="9">
    <source>
        <dbReference type="SAM" id="MobiDB-lite"/>
    </source>
</evidence>
<evidence type="ECO:0000256" key="6">
    <source>
        <dbReference type="ARBA" id="ARBA00023295"/>
    </source>
</evidence>
<dbReference type="Gene3D" id="2.115.10.20">
    <property type="entry name" value="Glycosyl hydrolase domain, family 43"/>
    <property type="match status" value="1"/>
</dbReference>
<keyword evidence="6" id="KW-0326">Glycosidase</keyword>
<feature type="region of interest" description="Disordered" evidence="9">
    <location>
        <begin position="529"/>
        <end position="559"/>
    </location>
</feature>
<dbReference type="CDD" id="cd04080">
    <property type="entry name" value="CBM6_cellulase-like"/>
    <property type="match status" value="1"/>
</dbReference>
<dbReference type="InterPro" id="IPR005084">
    <property type="entry name" value="CBM6"/>
</dbReference>
<dbReference type="PANTHER" id="PTHR43772">
    <property type="entry name" value="ENDO-1,4-BETA-XYLANASE"/>
    <property type="match status" value="1"/>
</dbReference>
<protein>
    <submittedName>
        <fullName evidence="11">Carbohydrate binding module (Family 6)</fullName>
    </submittedName>
</protein>
<dbReference type="InterPro" id="IPR023296">
    <property type="entry name" value="Glyco_hydro_beta-prop_sf"/>
</dbReference>
<dbReference type="Gene3D" id="2.60.120.260">
    <property type="entry name" value="Galactose-binding domain-like"/>
    <property type="match status" value="2"/>
</dbReference>
<evidence type="ECO:0000256" key="1">
    <source>
        <dbReference type="ARBA" id="ARBA00009865"/>
    </source>
</evidence>
<reference evidence="11 12" key="1">
    <citation type="submission" date="2017-08" db="EMBL/GenBank/DDBJ databases">
        <authorList>
            <person name="de Groot N.N."/>
        </authorList>
    </citation>
    <scope>NUCLEOTIDE SEQUENCE [LARGE SCALE GENOMIC DNA]</scope>
    <source>
        <strain evidence="11 12">HM2</strain>
    </source>
</reference>
<dbReference type="SMART" id="SM00606">
    <property type="entry name" value="CBD_IV"/>
    <property type="match status" value="1"/>
</dbReference>